<evidence type="ECO:0000313" key="8">
    <source>
        <dbReference type="Proteomes" id="UP000824202"/>
    </source>
</evidence>
<accession>A0A9D1UYU5</accession>
<feature type="domain" description="RNA polymerase sigma factor 70 region 4 type 2" evidence="6">
    <location>
        <begin position="117"/>
        <end position="168"/>
    </location>
</feature>
<comment type="similarity">
    <text evidence="1">Belongs to the sigma-70 factor family. ECF subfamily.</text>
</comment>
<keyword evidence="3" id="KW-0731">Sigma factor</keyword>
<keyword evidence="4" id="KW-0804">Transcription</keyword>
<dbReference type="InterPro" id="IPR013325">
    <property type="entry name" value="RNA_pol_sigma_r2"/>
</dbReference>
<dbReference type="InterPro" id="IPR039425">
    <property type="entry name" value="RNA_pol_sigma-70-like"/>
</dbReference>
<evidence type="ECO:0000259" key="5">
    <source>
        <dbReference type="Pfam" id="PF04542"/>
    </source>
</evidence>
<sequence length="189" mass="22019">MMEKNFIHRLQQRENRAYVELYDYYFARLHRLAANYVFDVETAKDIVQSVFVSLYERIDTLGEDMNLGAYLSVTVRNNCLNYLRDRRVEDKHKTLYLQASEQADALDWLDDEEVIANIKAVIATLPDKYRKVCELRFYGNLPYTEIAAQLGLTENAVKVQVHRAVQKIKELLAGADGRIIGLLVFYEVF</sequence>
<protein>
    <submittedName>
        <fullName evidence="7">RNA polymerase sigma-70 factor</fullName>
    </submittedName>
</protein>
<evidence type="ECO:0000256" key="3">
    <source>
        <dbReference type="ARBA" id="ARBA00023082"/>
    </source>
</evidence>
<gene>
    <name evidence="7" type="ORF">H9863_02125</name>
</gene>
<dbReference type="InterPro" id="IPR014284">
    <property type="entry name" value="RNA_pol_sigma-70_dom"/>
</dbReference>
<dbReference type="GO" id="GO:0016987">
    <property type="term" value="F:sigma factor activity"/>
    <property type="evidence" value="ECO:0007669"/>
    <property type="project" value="UniProtKB-KW"/>
</dbReference>
<reference evidence="7" key="1">
    <citation type="journal article" date="2021" name="PeerJ">
        <title>Extensive microbial diversity within the chicken gut microbiome revealed by metagenomics and culture.</title>
        <authorList>
            <person name="Gilroy R."/>
            <person name="Ravi A."/>
            <person name="Getino M."/>
            <person name="Pursley I."/>
            <person name="Horton D.L."/>
            <person name="Alikhan N.F."/>
            <person name="Baker D."/>
            <person name="Gharbi K."/>
            <person name="Hall N."/>
            <person name="Watson M."/>
            <person name="Adriaenssens E.M."/>
            <person name="Foster-Nyarko E."/>
            <person name="Jarju S."/>
            <person name="Secka A."/>
            <person name="Antonio M."/>
            <person name="Oren A."/>
            <person name="Chaudhuri R.R."/>
            <person name="La Ragione R."/>
            <person name="Hildebrand F."/>
            <person name="Pallen M.J."/>
        </authorList>
    </citation>
    <scope>NUCLEOTIDE SEQUENCE</scope>
    <source>
        <strain evidence="7">23274</strain>
    </source>
</reference>
<dbReference type="Gene3D" id="1.10.10.10">
    <property type="entry name" value="Winged helix-like DNA-binding domain superfamily/Winged helix DNA-binding domain"/>
    <property type="match status" value="1"/>
</dbReference>
<organism evidence="7 8">
    <name type="scientific">Candidatus Odoribacter faecigallinarum</name>
    <dbReference type="NCBI Taxonomy" id="2838706"/>
    <lineage>
        <taxon>Bacteria</taxon>
        <taxon>Pseudomonadati</taxon>
        <taxon>Bacteroidota</taxon>
        <taxon>Bacteroidia</taxon>
        <taxon>Bacteroidales</taxon>
        <taxon>Odoribacteraceae</taxon>
        <taxon>Odoribacter</taxon>
    </lineage>
</organism>
<dbReference type="InterPro" id="IPR013324">
    <property type="entry name" value="RNA_pol_sigma_r3/r4-like"/>
</dbReference>
<feature type="domain" description="RNA polymerase sigma-70 region 2" evidence="5">
    <location>
        <begin position="21"/>
        <end position="87"/>
    </location>
</feature>
<dbReference type="EMBL" id="DXFT01000043">
    <property type="protein sequence ID" value="HIX02899.1"/>
    <property type="molecule type" value="Genomic_DNA"/>
</dbReference>
<evidence type="ECO:0000256" key="1">
    <source>
        <dbReference type="ARBA" id="ARBA00010641"/>
    </source>
</evidence>
<dbReference type="NCBIfam" id="TIGR02985">
    <property type="entry name" value="Sig70_bacteroi1"/>
    <property type="match status" value="1"/>
</dbReference>
<dbReference type="PANTHER" id="PTHR43133:SF46">
    <property type="entry name" value="RNA POLYMERASE SIGMA-70 FACTOR ECF SUBFAMILY"/>
    <property type="match status" value="1"/>
</dbReference>
<dbReference type="SUPFAM" id="SSF88659">
    <property type="entry name" value="Sigma3 and sigma4 domains of RNA polymerase sigma factors"/>
    <property type="match status" value="1"/>
</dbReference>
<dbReference type="SUPFAM" id="SSF88946">
    <property type="entry name" value="Sigma2 domain of RNA polymerase sigma factors"/>
    <property type="match status" value="1"/>
</dbReference>
<dbReference type="Pfam" id="PF04542">
    <property type="entry name" value="Sigma70_r2"/>
    <property type="match status" value="1"/>
</dbReference>
<evidence type="ECO:0000256" key="2">
    <source>
        <dbReference type="ARBA" id="ARBA00023015"/>
    </source>
</evidence>
<dbReference type="AlphaFoldDB" id="A0A9D1UYU5"/>
<dbReference type="Pfam" id="PF08281">
    <property type="entry name" value="Sigma70_r4_2"/>
    <property type="match status" value="1"/>
</dbReference>
<comment type="caution">
    <text evidence="7">The sequence shown here is derived from an EMBL/GenBank/DDBJ whole genome shotgun (WGS) entry which is preliminary data.</text>
</comment>
<dbReference type="InterPro" id="IPR007627">
    <property type="entry name" value="RNA_pol_sigma70_r2"/>
</dbReference>
<dbReference type="PANTHER" id="PTHR43133">
    <property type="entry name" value="RNA POLYMERASE ECF-TYPE SIGMA FACTO"/>
    <property type="match status" value="1"/>
</dbReference>
<dbReference type="GO" id="GO:0003677">
    <property type="term" value="F:DNA binding"/>
    <property type="evidence" value="ECO:0007669"/>
    <property type="project" value="InterPro"/>
</dbReference>
<evidence type="ECO:0000256" key="4">
    <source>
        <dbReference type="ARBA" id="ARBA00023163"/>
    </source>
</evidence>
<dbReference type="NCBIfam" id="TIGR02937">
    <property type="entry name" value="sigma70-ECF"/>
    <property type="match status" value="1"/>
</dbReference>
<dbReference type="InterPro" id="IPR013249">
    <property type="entry name" value="RNA_pol_sigma70_r4_t2"/>
</dbReference>
<proteinExistence type="inferred from homology"/>
<dbReference type="CDD" id="cd06171">
    <property type="entry name" value="Sigma70_r4"/>
    <property type="match status" value="1"/>
</dbReference>
<evidence type="ECO:0000259" key="6">
    <source>
        <dbReference type="Pfam" id="PF08281"/>
    </source>
</evidence>
<reference evidence="7" key="2">
    <citation type="submission" date="2021-04" db="EMBL/GenBank/DDBJ databases">
        <authorList>
            <person name="Gilroy R."/>
        </authorList>
    </citation>
    <scope>NUCLEOTIDE SEQUENCE</scope>
    <source>
        <strain evidence="7">23274</strain>
    </source>
</reference>
<dbReference type="GO" id="GO:0006352">
    <property type="term" value="P:DNA-templated transcription initiation"/>
    <property type="evidence" value="ECO:0007669"/>
    <property type="project" value="InterPro"/>
</dbReference>
<dbReference type="Gene3D" id="1.10.1740.10">
    <property type="match status" value="1"/>
</dbReference>
<name>A0A9D1UYU5_9BACT</name>
<evidence type="ECO:0000313" key="7">
    <source>
        <dbReference type="EMBL" id="HIX02899.1"/>
    </source>
</evidence>
<dbReference type="Proteomes" id="UP000824202">
    <property type="component" value="Unassembled WGS sequence"/>
</dbReference>
<keyword evidence="2" id="KW-0805">Transcription regulation</keyword>
<dbReference type="InterPro" id="IPR036388">
    <property type="entry name" value="WH-like_DNA-bd_sf"/>
</dbReference>
<dbReference type="InterPro" id="IPR014327">
    <property type="entry name" value="RNA_pol_sigma70_bacteroid"/>
</dbReference>